<evidence type="ECO:0000313" key="2">
    <source>
        <dbReference type="Proteomes" id="UP001180754"/>
    </source>
</evidence>
<accession>A0ABU2XJ24</accession>
<keyword evidence="2" id="KW-1185">Reference proteome</keyword>
<evidence type="ECO:0008006" key="3">
    <source>
        <dbReference type="Google" id="ProtNLM"/>
    </source>
</evidence>
<proteinExistence type="predicted"/>
<evidence type="ECO:0000313" key="1">
    <source>
        <dbReference type="EMBL" id="MDT0545933.1"/>
    </source>
</evidence>
<dbReference type="RefSeq" id="WP_311726417.1">
    <property type="nucleotide sequence ID" value="NZ_JAVRFD010000012.1"/>
</dbReference>
<sequence>MKVGSARAAAARWVETYARPEPGFRGAYFSGSTVGLPDDAELPPTSDVDVVVVTAEDDPPAKPGKLRHHGALLEISYLPWAGLASPDAVLASYHLAGSFRTDTVIDDPTGGLRALHARVSRDFAARPWVRRRCEDARHRIESGLAAIDASAPFHQQVTSWLFPTGVTTHVLLAAALRNPTVRLRYLAARDVLADHGHLGLYPELLSLLGCADLPAERVRHHLDALAATFDATAAVARTPFFFSSDITPAARPIAIDGSRDLIDRGRHHEAVFWIIATFARCHTILAADAPETHRALTPPFRAAVADLGITGPADLRLRAEEVTRFLPRLWQTAEAIIRATAR</sequence>
<dbReference type="Proteomes" id="UP001180754">
    <property type="component" value="Unassembled WGS sequence"/>
</dbReference>
<comment type="caution">
    <text evidence="1">The sequence shown here is derived from an EMBL/GenBank/DDBJ whole genome shotgun (WGS) entry which is preliminary data.</text>
</comment>
<reference evidence="1" key="1">
    <citation type="submission" date="2024-05" db="EMBL/GenBank/DDBJ databases">
        <title>30 novel species of actinomycetes from the DSMZ collection.</title>
        <authorList>
            <person name="Nouioui I."/>
        </authorList>
    </citation>
    <scope>NUCLEOTIDE SEQUENCE</scope>
    <source>
        <strain evidence="1">DSM 41529</strain>
    </source>
</reference>
<gene>
    <name evidence="1" type="ORF">RND15_24930</name>
</gene>
<organism evidence="1 2">
    <name type="scientific">Streptomyces lonegramiae</name>
    <dbReference type="NCBI Taxonomy" id="3075524"/>
    <lineage>
        <taxon>Bacteria</taxon>
        <taxon>Bacillati</taxon>
        <taxon>Actinomycetota</taxon>
        <taxon>Actinomycetes</taxon>
        <taxon>Kitasatosporales</taxon>
        <taxon>Streptomycetaceae</taxon>
        <taxon>Streptomyces</taxon>
    </lineage>
</organism>
<dbReference type="EMBL" id="JAVRFD010000012">
    <property type="protein sequence ID" value="MDT0545933.1"/>
    <property type="molecule type" value="Genomic_DNA"/>
</dbReference>
<protein>
    <recommendedName>
        <fullName evidence="3">Nucleotidyltransferase domain-containing protein</fullName>
    </recommendedName>
</protein>
<name>A0ABU2XJ24_9ACTN</name>